<keyword evidence="4 6" id="KW-1133">Transmembrane helix</keyword>
<keyword evidence="5 6" id="KW-0472">Membrane</keyword>
<feature type="transmembrane region" description="Helical" evidence="6">
    <location>
        <begin position="38"/>
        <end position="59"/>
    </location>
</feature>
<evidence type="ECO:0000256" key="5">
    <source>
        <dbReference type="ARBA" id="ARBA00023136"/>
    </source>
</evidence>
<dbReference type="PANTHER" id="PTHR34187">
    <property type="entry name" value="FGR18P"/>
    <property type="match status" value="1"/>
</dbReference>
<gene>
    <name evidence="8" type="ORF">KSZ_67110</name>
</gene>
<evidence type="ECO:0000259" key="7">
    <source>
        <dbReference type="Pfam" id="PF02656"/>
    </source>
</evidence>
<evidence type="ECO:0000256" key="6">
    <source>
        <dbReference type="SAM" id="Phobius"/>
    </source>
</evidence>
<keyword evidence="2" id="KW-1003">Cell membrane</keyword>
<evidence type="ECO:0000256" key="4">
    <source>
        <dbReference type="ARBA" id="ARBA00022989"/>
    </source>
</evidence>
<name>A0ABQ3VRC4_9CHLR</name>
<feature type="transmembrane region" description="Helical" evidence="6">
    <location>
        <begin position="120"/>
        <end position="141"/>
    </location>
</feature>
<proteinExistence type="predicted"/>
<evidence type="ECO:0000313" key="8">
    <source>
        <dbReference type="EMBL" id="GHO88705.1"/>
    </source>
</evidence>
<comment type="subcellular location">
    <subcellularLocation>
        <location evidence="1">Cell membrane</location>
        <topology evidence="1">Multi-pass membrane protein</topology>
    </subcellularLocation>
</comment>
<protein>
    <recommendedName>
        <fullName evidence="7">DUF202 domain-containing protein</fullName>
    </recommendedName>
</protein>
<dbReference type="InterPro" id="IPR003807">
    <property type="entry name" value="DUF202"/>
</dbReference>
<keyword evidence="9" id="KW-1185">Reference proteome</keyword>
<feature type="transmembrane region" description="Helical" evidence="6">
    <location>
        <begin position="79"/>
        <end position="99"/>
    </location>
</feature>
<comment type="caution">
    <text evidence="8">The sequence shown here is derived from an EMBL/GenBank/DDBJ whole genome shotgun (WGS) entry which is preliminary data.</text>
</comment>
<keyword evidence="3 6" id="KW-0812">Transmembrane</keyword>
<reference evidence="8 9" key="1">
    <citation type="journal article" date="2021" name="Int. J. Syst. Evol. Microbiol.">
        <title>Reticulibacter mediterranei gen. nov., sp. nov., within the new family Reticulibacteraceae fam. nov., and Ktedonospora formicarum gen. nov., sp. nov., Ktedonobacter robiniae sp. nov., Dictyobacter formicarum sp. nov. and Dictyobacter arantiisoli sp. nov., belonging to the class Ktedonobacteria.</title>
        <authorList>
            <person name="Yabe S."/>
            <person name="Zheng Y."/>
            <person name="Wang C.M."/>
            <person name="Sakai Y."/>
            <person name="Abe K."/>
            <person name="Yokota A."/>
            <person name="Donadio S."/>
            <person name="Cavaletti L."/>
            <person name="Monciardini P."/>
        </authorList>
    </citation>
    <scope>NUCLEOTIDE SEQUENCE [LARGE SCALE GENOMIC DNA]</scope>
    <source>
        <strain evidence="8 9">SOSP1-9</strain>
    </source>
</reference>
<evidence type="ECO:0000313" key="9">
    <source>
        <dbReference type="Proteomes" id="UP000635565"/>
    </source>
</evidence>
<sequence length="143" mass="15925">MRYTIMLEKQNQPAETTEKPDRRSSTQVANHLANERTFLAWTRTGLATITIGFVVARFGLFLRELGFKSQPESLISLHYSMLFGVALTVLGVGIIIAALRNFLRVRRDIDQNTFHPMAGSAVVLTILASVIGLLLAIYLFLTS</sequence>
<accession>A0ABQ3VRC4</accession>
<dbReference type="EMBL" id="BNJJ01000026">
    <property type="protein sequence ID" value="GHO88705.1"/>
    <property type="molecule type" value="Genomic_DNA"/>
</dbReference>
<dbReference type="PANTHER" id="PTHR34187:SF2">
    <property type="entry name" value="DUF202 DOMAIN-CONTAINING PROTEIN"/>
    <property type="match status" value="1"/>
</dbReference>
<dbReference type="Pfam" id="PF02656">
    <property type="entry name" value="DUF202"/>
    <property type="match status" value="1"/>
</dbReference>
<dbReference type="InterPro" id="IPR052053">
    <property type="entry name" value="IM_YidH-like"/>
</dbReference>
<organism evidence="8 9">
    <name type="scientific">Dictyobacter formicarum</name>
    <dbReference type="NCBI Taxonomy" id="2778368"/>
    <lineage>
        <taxon>Bacteria</taxon>
        <taxon>Bacillati</taxon>
        <taxon>Chloroflexota</taxon>
        <taxon>Ktedonobacteria</taxon>
        <taxon>Ktedonobacterales</taxon>
        <taxon>Dictyobacteraceae</taxon>
        <taxon>Dictyobacter</taxon>
    </lineage>
</organism>
<feature type="domain" description="DUF202" evidence="7">
    <location>
        <begin position="30"/>
        <end position="107"/>
    </location>
</feature>
<evidence type="ECO:0000256" key="2">
    <source>
        <dbReference type="ARBA" id="ARBA00022475"/>
    </source>
</evidence>
<evidence type="ECO:0000256" key="1">
    <source>
        <dbReference type="ARBA" id="ARBA00004651"/>
    </source>
</evidence>
<evidence type="ECO:0000256" key="3">
    <source>
        <dbReference type="ARBA" id="ARBA00022692"/>
    </source>
</evidence>
<dbReference type="Proteomes" id="UP000635565">
    <property type="component" value="Unassembled WGS sequence"/>
</dbReference>